<comment type="subcellular location">
    <subcellularLocation>
        <location evidence="4 14">Cytoplasm</location>
    </subcellularLocation>
</comment>
<feature type="active site" description="Proton donor" evidence="15">
    <location>
        <position position="9"/>
    </location>
</feature>
<evidence type="ECO:0000256" key="1">
    <source>
        <dbReference type="ARBA" id="ARBA00001226"/>
    </source>
</evidence>
<accession>A0A1P8UDW1</accession>
<keyword evidence="7 14" id="KW-0963">Cytoplasm</keyword>
<dbReference type="NCBIfam" id="NF006506">
    <property type="entry name" value="PRK08942.1"/>
    <property type="match status" value="1"/>
</dbReference>
<keyword evidence="11 17" id="KW-0460">Magnesium</keyword>
<dbReference type="SUPFAM" id="SSF56784">
    <property type="entry name" value="HAD-like"/>
    <property type="match status" value="1"/>
</dbReference>
<feature type="site" description="Stabilizes the phosphoryl group" evidence="16">
    <location>
        <position position="50"/>
    </location>
</feature>
<feature type="binding site" evidence="17">
    <location>
        <position position="99"/>
    </location>
    <ligand>
        <name>Zn(2+)</name>
        <dbReference type="ChEBI" id="CHEBI:29105"/>
    </ligand>
</feature>
<evidence type="ECO:0000256" key="4">
    <source>
        <dbReference type="ARBA" id="ARBA00004496"/>
    </source>
</evidence>
<feature type="binding site" evidence="17">
    <location>
        <position position="9"/>
    </location>
    <ligand>
        <name>Mg(2+)</name>
        <dbReference type="ChEBI" id="CHEBI:18420"/>
    </ligand>
</feature>
<proteinExistence type="inferred from homology"/>
<dbReference type="CDD" id="cd07503">
    <property type="entry name" value="HAD_HisB-N"/>
    <property type="match status" value="1"/>
</dbReference>
<dbReference type="GO" id="GO:0046872">
    <property type="term" value="F:metal ion binding"/>
    <property type="evidence" value="ECO:0007669"/>
    <property type="project" value="UniProtKB-KW"/>
</dbReference>
<comment type="cofactor">
    <cofactor evidence="2 17">
        <name>Mg(2+)</name>
        <dbReference type="ChEBI" id="CHEBI:18420"/>
    </cofactor>
</comment>
<dbReference type="KEGG" id="afy:BW247_01960"/>
<evidence type="ECO:0000313" key="18">
    <source>
        <dbReference type="EMBL" id="APZ42013.1"/>
    </source>
</evidence>
<name>A0A1P8UDW1_9GAMM</name>
<evidence type="ECO:0000256" key="12">
    <source>
        <dbReference type="ARBA" id="ARBA00023277"/>
    </source>
</evidence>
<feature type="binding site" evidence="17">
    <location>
        <position position="91"/>
    </location>
    <ligand>
        <name>Zn(2+)</name>
        <dbReference type="ChEBI" id="CHEBI:29105"/>
    </ligand>
</feature>
<gene>
    <name evidence="18" type="ORF">BW247_01960</name>
</gene>
<evidence type="ECO:0000256" key="15">
    <source>
        <dbReference type="PIRSR" id="PIRSR004682-1"/>
    </source>
</evidence>
<dbReference type="InterPro" id="IPR006549">
    <property type="entry name" value="HAD-SF_hydro_IIIA"/>
</dbReference>
<dbReference type="InterPro" id="IPR004446">
    <property type="entry name" value="Heptose_bisP_phosphatase"/>
</dbReference>
<dbReference type="PANTHER" id="PTHR42891:SF1">
    <property type="entry name" value="D-GLYCERO-BETA-D-MANNO-HEPTOSE-1,7-BISPHOSPHATE 7-PHOSPHATASE"/>
    <property type="match status" value="1"/>
</dbReference>
<dbReference type="GO" id="GO:0005975">
    <property type="term" value="P:carbohydrate metabolic process"/>
    <property type="evidence" value="ECO:0007669"/>
    <property type="project" value="InterPro"/>
</dbReference>
<feature type="binding site" evidence="17">
    <location>
        <position position="7"/>
    </location>
    <ligand>
        <name>Mg(2+)</name>
        <dbReference type="ChEBI" id="CHEBI:18420"/>
    </ligand>
</feature>
<evidence type="ECO:0000256" key="14">
    <source>
        <dbReference type="PIRNR" id="PIRNR004682"/>
    </source>
</evidence>
<dbReference type="FunFam" id="3.40.50.1000:FF:000168">
    <property type="entry name" value="D,D-heptose 1,7-bisphosphate phosphatase"/>
    <property type="match status" value="1"/>
</dbReference>
<keyword evidence="12 14" id="KW-0119">Carbohydrate metabolism</keyword>
<feature type="site" description="Stabilizes the phosphoryl group" evidence="16">
    <location>
        <position position="101"/>
    </location>
</feature>
<evidence type="ECO:0000256" key="17">
    <source>
        <dbReference type="PIRSR" id="PIRSR004682-4"/>
    </source>
</evidence>
<comment type="catalytic activity">
    <reaction evidence="1">
        <text>D-glycero-beta-D-manno-heptose 1,7-bisphosphate + H2O = D-glycero-beta-D-manno-heptose 1-phosphate + phosphate</text>
        <dbReference type="Rhea" id="RHEA:28518"/>
        <dbReference type="ChEBI" id="CHEBI:15377"/>
        <dbReference type="ChEBI" id="CHEBI:43474"/>
        <dbReference type="ChEBI" id="CHEBI:60208"/>
        <dbReference type="ChEBI" id="CHEBI:61593"/>
        <dbReference type="EC" id="3.1.3.82"/>
    </reaction>
</comment>
<dbReference type="InterPro" id="IPR006543">
    <property type="entry name" value="Histidinol-phos"/>
</dbReference>
<dbReference type="RefSeq" id="WP_076835362.1">
    <property type="nucleotide sequence ID" value="NZ_CP019434.1"/>
</dbReference>
<organism evidence="18 19">
    <name type="scientific">Acidihalobacter ferrooxydans</name>
    <dbReference type="NCBI Taxonomy" id="1765967"/>
    <lineage>
        <taxon>Bacteria</taxon>
        <taxon>Pseudomonadati</taxon>
        <taxon>Pseudomonadota</taxon>
        <taxon>Gammaproteobacteria</taxon>
        <taxon>Chromatiales</taxon>
        <taxon>Ectothiorhodospiraceae</taxon>
        <taxon>Acidihalobacter</taxon>
    </lineage>
</organism>
<feature type="binding site" evidence="17">
    <location>
        <position position="126"/>
    </location>
    <ligand>
        <name>Mg(2+)</name>
        <dbReference type="ChEBI" id="CHEBI:18420"/>
    </ligand>
</feature>
<feature type="site" description="Contributes to substrate recognition" evidence="16">
    <location>
        <position position="100"/>
    </location>
</feature>
<dbReference type="PANTHER" id="PTHR42891">
    <property type="entry name" value="D-GLYCERO-BETA-D-MANNO-HEPTOSE-1,7-BISPHOSPHATE 7-PHOSPHATASE"/>
    <property type="match status" value="1"/>
</dbReference>
<dbReference type="InterPro" id="IPR036412">
    <property type="entry name" value="HAD-like_sf"/>
</dbReference>
<dbReference type="NCBIfam" id="TIGR01656">
    <property type="entry name" value="Histidinol-ppas"/>
    <property type="match status" value="1"/>
</dbReference>
<reference evidence="18 19" key="1">
    <citation type="submission" date="2017-01" db="EMBL/GenBank/DDBJ databases">
        <title>Draft sequence of Acidihalobacter ferrooxidans strain DSM 14175 (strain V8).</title>
        <authorList>
            <person name="Khaleque H.N."/>
            <person name="Ramsay J.P."/>
            <person name="Murphy R.J.T."/>
            <person name="Kaksonen A.H."/>
            <person name="Boxall N.J."/>
            <person name="Watkin E.L.J."/>
        </authorList>
    </citation>
    <scope>NUCLEOTIDE SEQUENCE [LARGE SCALE GENOMIC DNA]</scope>
    <source>
        <strain evidence="18 19">V8</strain>
    </source>
</reference>
<evidence type="ECO:0000256" key="5">
    <source>
        <dbReference type="ARBA" id="ARBA00004708"/>
    </source>
</evidence>
<evidence type="ECO:0000256" key="8">
    <source>
        <dbReference type="ARBA" id="ARBA00022723"/>
    </source>
</evidence>
<keyword evidence="9 14" id="KW-0378">Hydrolase</keyword>
<dbReference type="NCBIfam" id="TIGR01662">
    <property type="entry name" value="HAD-SF-IIIA"/>
    <property type="match status" value="1"/>
</dbReference>
<dbReference type="STRING" id="1765967.BW247_01960"/>
<comment type="subunit">
    <text evidence="6">Monomer.</text>
</comment>
<sequence length="181" mass="19301">MKLIVLDRDGVINRDSDAYIKSPDEWEPLPGSLEAIARLNEAGYTVTVATNQSGIARGLFDIATLAAIHQKMHRLLARHGGHIDAVFFCPHGPDDGCDCRKPDAGLFTQIARRYDADLTGVPAVGDSLRDIEAALLVDAQPMLVRTGKGERTLAAGMLPASLPVFDDLAQVAATLTAESPA</sequence>
<evidence type="ECO:0000256" key="3">
    <source>
        <dbReference type="ARBA" id="ARBA00001947"/>
    </source>
</evidence>
<dbReference type="Gene3D" id="3.40.50.1000">
    <property type="entry name" value="HAD superfamily/HAD-like"/>
    <property type="match status" value="1"/>
</dbReference>
<comment type="pathway">
    <text evidence="5">Nucleotide-sugar biosynthesis; ADP-L-glycero-beta-D-manno-heptose biosynthesis; ADP-L-glycero-beta-D-manno-heptose from D-glycero-beta-D-manno-heptose 7-phosphate: step 2/4.</text>
</comment>
<dbReference type="Proteomes" id="UP000243807">
    <property type="component" value="Chromosome"/>
</dbReference>
<keyword evidence="10 17" id="KW-0862">Zinc</keyword>
<evidence type="ECO:0000256" key="11">
    <source>
        <dbReference type="ARBA" id="ARBA00022842"/>
    </source>
</evidence>
<dbReference type="EC" id="3.1.3.-" evidence="14"/>
<comment type="cofactor">
    <cofactor evidence="3 17">
        <name>Zn(2+)</name>
        <dbReference type="ChEBI" id="CHEBI:29105"/>
    </cofactor>
</comment>
<dbReference type="GO" id="GO:0005737">
    <property type="term" value="C:cytoplasm"/>
    <property type="evidence" value="ECO:0007669"/>
    <property type="project" value="UniProtKB-SubCell"/>
</dbReference>
<dbReference type="EMBL" id="CP019434">
    <property type="protein sequence ID" value="APZ42013.1"/>
    <property type="molecule type" value="Genomic_DNA"/>
</dbReference>
<evidence type="ECO:0000256" key="9">
    <source>
        <dbReference type="ARBA" id="ARBA00022801"/>
    </source>
</evidence>
<dbReference type="PIRSF" id="PIRSF004682">
    <property type="entry name" value="GmhB"/>
    <property type="match status" value="1"/>
</dbReference>
<keyword evidence="8 17" id="KW-0479">Metal-binding</keyword>
<feature type="binding site" evidence="17">
    <location>
        <position position="97"/>
    </location>
    <ligand>
        <name>Zn(2+)</name>
        <dbReference type="ChEBI" id="CHEBI:29105"/>
    </ligand>
</feature>
<evidence type="ECO:0000256" key="16">
    <source>
        <dbReference type="PIRSR" id="PIRSR004682-3"/>
    </source>
</evidence>
<evidence type="ECO:0000256" key="6">
    <source>
        <dbReference type="ARBA" id="ARBA00011245"/>
    </source>
</evidence>
<feature type="binding site" evidence="17">
    <location>
        <position position="89"/>
    </location>
    <ligand>
        <name>Zn(2+)</name>
        <dbReference type="ChEBI" id="CHEBI:29105"/>
    </ligand>
</feature>
<dbReference type="OrthoDB" id="9788272at2"/>
<feature type="active site" description="Nucleophile" evidence="15">
    <location>
        <position position="7"/>
    </location>
</feature>
<dbReference type="Pfam" id="PF13242">
    <property type="entry name" value="Hydrolase_like"/>
    <property type="match status" value="1"/>
</dbReference>
<evidence type="ECO:0000256" key="13">
    <source>
        <dbReference type="ARBA" id="ARBA00061616"/>
    </source>
</evidence>
<protein>
    <recommendedName>
        <fullName evidence="14">D,D-heptose 1,7-bisphosphate phosphatase</fullName>
        <ecNumber evidence="14">3.1.3.-</ecNumber>
    </recommendedName>
</protein>
<dbReference type="GO" id="GO:0034200">
    <property type="term" value="F:D-glycero-beta-D-manno-heptose 1,7-bisphosphate 7-phosphatase activity"/>
    <property type="evidence" value="ECO:0007669"/>
    <property type="project" value="UniProtKB-EC"/>
</dbReference>
<evidence type="ECO:0000256" key="2">
    <source>
        <dbReference type="ARBA" id="ARBA00001946"/>
    </source>
</evidence>
<evidence type="ECO:0000313" key="19">
    <source>
        <dbReference type="Proteomes" id="UP000243807"/>
    </source>
</evidence>
<keyword evidence="19" id="KW-1185">Reference proteome</keyword>
<evidence type="ECO:0000256" key="10">
    <source>
        <dbReference type="ARBA" id="ARBA00022833"/>
    </source>
</evidence>
<comment type="similarity">
    <text evidence="13 14">Belongs to the gmhB family.</text>
</comment>
<dbReference type="InterPro" id="IPR023214">
    <property type="entry name" value="HAD_sf"/>
</dbReference>
<evidence type="ECO:0000256" key="7">
    <source>
        <dbReference type="ARBA" id="ARBA00022490"/>
    </source>
</evidence>
<dbReference type="AlphaFoldDB" id="A0A1P8UDW1"/>